<dbReference type="SUPFAM" id="SSF64182">
    <property type="entry name" value="DHH phosphoesterases"/>
    <property type="match status" value="1"/>
</dbReference>
<dbReference type="Gene3D" id="3.90.1640.30">
    <property type="match status" value="1"/>
</dbReference>
<comment type="similarity">
    <text evidence="1">Belongs to the RecJ family.</text>
</comment>
<sequence>MLHRTKNKEHTTEDIVRILLENRGIKTKKQKEEFFNPPDLEKLTSKDFGVDQNQLNKAVKRIKQAIEKDEKIIVYGDYDVDGISAAAILWETLNSLGAKVMPYIPSRFTEGYGLSETGIKNLKLEIENCKPRFYRGKLLITVDNGITAYEGLKFAKQQGLDVIVTDHHQPGDKQPAALAIIHSTQISGSAVAWILAREVIKNLKFKIKNYSRDHLGLVALGTIADILPLVGINRGLVVHGLKVLRNSSRLGIRALCASAAVSQDSLDTYNIGFILGPRLNAMGRVDHAMESLRLLCTRNPQKASELARKLESANHLRQEKTEAVVSHVESIHADPAWSDGNIPKLLYVYHASYEEGVIGIAAGRLVDKYHRPAIVLSIGEEYSKASARSISGVNILELLKKAGDGIFKSVGGHPMAAGFTIKTQDVELLGQRLNEISELEISNEVLIKNVRIDCEINLLDATEALLSQIIKFAPFGFGNPEPAFETKGVNVLEMRLLGKEKNHLKMLVEKDGVTFTAIGFRMGEWYANLSPDLSVNIVYAVEENVWNGNKSLQLKLKSITLS</sequence>
<evidence type="ECO:0000256" key="2">
    <source>
        <dbReference type="ARBA" id="ARBA00019841"/>
    </source>
</evidence>
<proteinExistence type="inferred from homology"/>
<feature type="domain" description="DDH" evidence="6">
    <location>
        <begin position="71"/>
        <end position="222"/>
    </location>
</feature>
<dbReference type="Gene3D" id="2.40.50.460">
    <property type="match status" value="1"/>
</dbReference>
<dbReference type="GO" id="GO:0006310">
    <property type="term" value="P:DNA recombination"/>
    <property type="evidence" value="ECO:0007669"/>
    <property type="project" value="InterPro"/>
</dbReference>
<dbReference type="PANTHER" id="PTHR30255">
    <property type="entry name" value="SINGLE-STRANDED-DNA-SPECIFIC EXONUCLEASE RECJ"/>
    <property type="match status" value="1"/>
</dbReference>
<dbReference type="GO" id="GO:0006281">
    <property type="term" value="P:DNA repair"/>
    <property type="evidence" value="ECO:0007669"/>
    <property type="project" value="InterPro"/>
</dbReference>
<dbReference type="InterPro" id="IPR004610">
    <property type="entry name" value="RecJ"/>
</dbReference>
<dbReference type="Pfam" id="PF17768">
    <property type="entry name" value="RecJ_OB"/>
    <property type="match status" value="1"/>
</dbReference>
<evidence type="ECO:0000259" key="6">
    <source>
        <dbReference type="Pfam" id="PF01368"/>
    </source>
</evidence>
<dbReference type="PANTHER" id="PTHR30255:SF2">
    <property type="entry name" value="SINGLE-STRANDED-DNA-SPECIFIC EXONUCLEASE RECJ"/>
    <property type="match status" value="1"/>
</dbReference>
<dbReference type="Pfam" id="PF01368">
    <property type="entry name" value="DHH"/>
    <property type="match status" value="1"/>
</dbReference>
<dbReference type="Proteomes" id="UP000178272">
    <property type="component" value="Unassembled WGS sequence"/>
</dbReference>
<dbReference type="InterPro" id="IPR003156">
    <property type="entry name" value="DHHA1_dom"/>
</dbReference>
<dbReference type="GO" id="GO:0008409">
    <property type="term" value="F:5'-3' exonuclease activity"/>
    <property type="evidence" value="ECO:0007669"/>
    <property type="project" value="InterPro"/>
</dbReference>
<dbReference type="InterPro" id="IPR001667">
    <property type="entry name" value="DDH_dom"/>
</dbReference>
<evidence type="ECO:0000259" key="8">
    <source>
        <dbReference type="Pfam" id="PF17768"/>
    </source>
</evidence>
<dbReference type="NCBIfam" id="TIGR00644">
    <property type="entry name" value="recJ"/>
    <property type="match status" value="1"/>
</dbReference>
<organism evidence="9 10">
    <name type="scientific">Candidatus Blackburnbacteria bacterium RIFCSPHIGHO2_12_FULL_41_13b</name>
    <dbReference type="NCBI Taxonomy" id="1797517"/>
    <lineage>
        <taxon>Bacteria</taxon>
        <taxon>Candidatus Blackburniibacteriota</taxon>
    </lineage>
</organism>
<keyword evidence="3" id="KW-0540">Nuclease</keyword>
<evidence type="ECO:0000256" key="3">
    <source>
        <dbReference type="ARBA" id="ARBA00022722"/>
    </source>
</evidence>
<keyword evidence="5 9" id="KW-0269">Exonuclease</keyword>
<feature type="domain" description="DHHA1" evidence="7">
    <location>
        <begin position="344"/>
        <end position="435"/>
    </location>
</feature>
<accession>A0A1G1VBE5</accession>
<dbReference type="InterPro" id="IPR041122">
    <property type="entry name" value="RecJ_OB"/>
</dbReference>
<dbReference type="InterPro" id="IPR051673">
    <property type="entry name" value="SSDNA_exonuclease_RecJ"/>
</dbReference>
<keyword evidence="4" id="KW-0378">Hydrolase</keyword>
<dbReference type="EMBL" id="MHCA01000009">
    <property type="protein sequence ID" value="OGY12656.1"/>
    <property type="molecule type" value="Genomic_DNA"/>
</dbReference>
<evidence type="ECO:0000256" key="1">
    <source>
        <dbReference type="ARBA" id="ARBA00005915"/>
    </source>
</evidence>
<reference evidence="9 10" key="1">
    <citation type="journal article" date="2016" name="Nat. Commun.">
        <title>Thousands of microbial genomes shed light on interconnected biogeochemical processes in an aquifer system.</title>
        <authorList>
            <person name="Anantharaman K."/>
            <person name="Brown C.T."/>
            <person name="Hug L.A."/>
            <person name="Sharon I."/>
            <person name="Castelle C.J."/>
            <person name="Probst A.J."/>
            <person name="Thomas B.C."/>
            <person name="Singh A."/>
            <person name="Wilkins M.J."/>
            <person name="Karaoz U."/>
            <person name="Brodie E.L."/>
            <person name="Williams K.H."/>
            <person name="Hubbard S.S."/>
            <person name="Banfield J.F."/>
        </authorList>
    </citation>
    <scope>NUCLEOTIDE SEQUENCE [LARGE SCALE GENOMIC DNA]</scope>
</reference>
<gene>
    <name evidence="9" type="ORF">A3F61_01425</name>
</gene>
<evidence type="ECO:0000259" key="7">
    <source>
        <dbReference type="Pfam" id="PF02272"/>
    </source>
</evidence>
<evidence type="ECO:0000313" key="10">
    <source>
        <dbReference type="Proteomes" id="UP000178272"/>
    </source>
</evidence>
<comment type="caution">
    <text evidence="9">The sequence shown here is derived from an EMBL/GenBank/DDBJ whole genome shotgun (WGS) entry which is preliminary data.</text>
</comment>
<dbReference type="Pfam" id="PF02272">
    <property type="entry name" value="DHHA1"/>
    <property type="match status" value="1"/>
</dbReference>
<dbReference type="STRING" id="1797517.A3F61_01425"/>
<dbReference type="InterPro" id="IPR038763">
    <property type="entry name" value="DHH_sf"/>
</dbReference>
<evidence type="ECO:0000256" key="5">
    <source>
        <dbReference type="ARBA" id="ARBA00022839"/>
    </source>
</evidence>
<dbReference type="GO" id="GO:0003676">
    <property type="term" value="F:nucleic acid binding"/>
    <property type="evidence" value="ECO:0007669"/>
    <property type="project" value="InterPro"/>
</dbReference>
<protein>
    <recommendedName>
        <fullName evidence="2">Single-stranded-DNA-specific exonuclease RecJ</fullName>
    </recommendedName>
</protein>
<evidence type="ECO:0000313" key="9">
    <source>
        <dbReference type="EMBL" id="OGY12656.1"/>
    </source>
</evidence>
<evidence type="ECO:0000256" key="4">
    <source>
        <dbReference type="ARBA" id="ARBA00022801"/>
    </source>
</evidence>
<name>A0A1G1VBE5_9BACT</name>
<feature type="domain" description="RecJ OB" evidence="8">
    <location>
        <begin position="452"/>
        <end position="557"/>
    </location>
</feature>
<dbReference type="AlphaFoldDB" id="A0A1G1VBE5"/>